<dbReference type="EMBL" id="BMJV01000001">
    <property type="protein sequence ID" value="GGG63111.1"/>
    <property type="molecule type" value="Genomic_DNA"/>
</dbReference>
<dbReference type="RefSeq" id="WP_188788772.1">
    <property type="nucleotide sequence ID" value="NZ_BMJV01000001.1"/>
</dbReference>
<reference evidence="2" key="1">
    <citation type="journal article" date="2014" name="Int. J. Syst. Evol. Microbiol.">
        <title>Complete genome sequence of Corynebacterium casei LMG S-19264T (=DSM 44701T), isolated from a smear-ripened cheese.</title>
        <authorList>
            <consortium name="US DOE Joint Genome Institute (JGI-PGF)"/>
            <person name="Walter F."/>
            <person name="Albersmeier A."/>
            <person name="Kalinowski J."/>
            <person name="Ruckert C."/>
        </authorList>
    </citation>
    <scope>NUCLEOTIDE SEQUENCE</scope>
    <source>
        <strain evidence="2">CGMCC 1.15762</strain>
    </source>
</reference>
<organism evidence="2 3">
    <name type="scientific">Salipiger pallidus</name>
    <dbReference type="NCBI Taxonomy" id="1775170"/>
    <lineage>
        <taxon>Bacteria</taxon>
        <taxon>Pseudomonadati</taxon>
        <taxon>Pseudomonadota</taxon>
        <taxon>Alphaproteobacteria</taxon>
        <taxon>Rhodobacterales</taxon>
        <taxon>Roseobacteraceae</taxon>
        <taxon>Salipiger</taxon>
    </lineage>
</organism>
<evidence type="ECO:0008006" key="4">
    <source>
        <dbReference type="Google" id="ProtNLM"/>
    </source>
</evidence>
<keyword evidence="3" id="KW-1185">Reference proteome</keyword>
<evidence type="ECO:0000256" key="1">
    <source>
        <dbReference type="SAM" id="SignalP"/>
    </source>
</evidence>
<comment type="caution">
    <text evidence="2">The sequence shown here is derived from an EMBL/GenBank/DDBJ whole genome shotgun (WGS) entry which is preliminary data.</text>
</comment>
<gene>
    <name evidence="2" type="ORF">GCM10011415_06880</name>
</gene>
<dbReference type="AlphaFoldDB" id="A0A8J3EFC8"/>
<evidence type="ECO:0000313" key="3">
    <source>
        <dbReference type="Proteomes" id="UP000617145"/>
    </source>
</evidence>
<name>A0A8J3EFC8_9RHOB</name>
<accession>A0A8J3EFC8</accession>
<evidence type="ECO:0000313" key="2">
    <source>
        <dbReference type="EMBL" id="GGG63111.1"/>
    </source>
</evidence>
<feature type="signal peptide" evidence="1">
    <location>
        <begin position="1"/>
        <end position="18"/>
    </location>
</feature>
<protein>
    <recommendedName>
        <fullName evidence="4">Beta/Gamma crystallin</fullName>
    </recommendedName>
</protein>
<feature type="chain" id="PRO_5035185542" description="Beta/Gamma crystallin" evidence="1">
    <location>
        <begin position="19"/>
        <end position="132"/>
    </location>
</feature>
<proteinExistence type="predicted"/>
<reference evidence="2" key="2">
    <citation type="submission" date="2020-09" db="EMBL/GenBank/DDBJ databases">
        <authorList>
            <person name="Sun Q."/>
            <person name="Zhou Y."/>
        </authorList>
    </citation>
    <scope>NUCLEOTIDE SEQUENCE</scope>
    <source>
        <strain evidence="2">CGMCC 1.15762</strain>
    </source>
</reference>
<dbReference type="Proteomes" id="UP000617145">
    <property type="component" value="Unassembled WGS sequence"/>
</dbReference>
<keyword evidence="1" id="KW-0732">Signal</keyword>
<sequence>MRHLILAAILALPVSAQAAEPMSGAEFENYVTGKTLYFGMEGSAYGVEEYLGDRRVRWSFLDGRCKDGTWYEEKAGLICFVYEDEPAPQCWSFFREGSGLRAVFENDPASTVLYEARQNDEPMVCLGPEIGV</sequence>